<dbReference type="Pfam" id="PF02086">
    <property type="entry name" value="MethyltransfD12"/>
    <property type="match status" value="1"/>
</dbReference>
<sequence>MNSPIGWIGGKRALRQEIITRFPQDGVGRYIEVFFGAGWVFFGRKKLPGQLEVINDKDGEIVNLFRCIKYHARALEEEMRWVIPSRQIFFDSVAQLKSEGLTDIQRAARFLCTLKLSFGSNRRSFATSAKSFQRTLNYLSKVQERLGDVTIENRDFGYILKTYDRPDALFYLDPPYLGTEKYYEGMFGWDDHLRLADNLKKIKGRFVLSYNDDDRIRELYSAWCNIESVQRRETLSGSGENQKSFKEVIIKNF</sequence>
<dbReference type="InterPro" id="IPR012263">
    <property type="entry name" value="M_m6A_EcoRV"/>
</dbReference>
<feature type="binding site" evidence="4">
    <location>
        <position position="11"/>
    </location>
    <ligand>
        <name>S-adenosyl-L-methionine</name>
        <dbReference type="ChEBI" id="CHEBI:59789"/>
    </ligand>
</feature>
<dbReference type="EMBL" id="DWWA01000043">
    <property type="protein sequence ID" value="HJC72821.1"/>
    <property type="molecule type" value="Genomic_DNA"/>
</dbReference>
<evidence type="ECO:0000256" key="1">
    <source>
        <dbReference type="ARBA" id="ARBA00022603"/>
    </source>
</evidence>
<keyword evidence="3" id="KW-0949">S-adenosyl-L-methionine</keyword>
<gene>
    <name evidence="5" type="ORF">H9698_08540</name>
</gene>
<dbReference type="GO" id="GO:0009307">
    <property type="term" value="P:DNA restriction-modification system"/>
    <property type="evidence" value="ECO:0007669"/>
    <property type="project" value="InterPro"/>
</dbReference>
<dbReference type="InterPro" id="IPR012327">
    <property type="entry name" value="MeTrfase_D12"/>
</dbReference>
<dbReference type="InterPro" id="IPR029063">
    <property type="entry name" value="SAM-dependent_MTases_sf"/>
</dbReference>
<reference evidence="5" key="1">
    <citation type="journal article" date="2021" name="PeerJ">
        <title>Extensive microbial diversity within the chicken gut microbiome revealed by metagenomics and culture.</title>
        <authorList>
            <person name="Gilroy R."/>
            <person name="Ravi A."/>
            <person name="Getino M."/>
            <person name="Pursley I."/>
            <person name="Horton D.L."/>
            <person name="Alikhan N.F."/>
            <person name="Baker D."/>
            <person name="Gharbi K."/>
            <person name="Hall N."/>
            <person name="Watson M."/>
            <person name="Adriaenssens E.M."/>
            <person name="Foster-Nyarko E."/>
            <person name="Jarju S."/>
            <person name="Secka A."/>
            <person name="Antonio M."/>
            <person name="Oren A."/>
            <person name="Chaudhuri R.R."/>
            <person name="La Ragione R."/>
            <person name="Hildebrand F."/>
            <person name="Pallen M.J."/>
        </authorList>
    </citation>
    <scope>NUCLEOTIDE SEQUENCE</scope>
    <source>
        <strain evidence="5">5933</strain>
    </source>
</reference>
<keyword evidence="1 5" id="KW-0489">Methyltransferase</keyword>
<dbReference type="PANTHER" id="PTHR30481">
    <property type="entry name" value="DNA ADENINE METHYLASE"/>
    <property type="match status" value="1"/>
</dbReference>
<name>A0A9D2TKV2_9FIRM</name>
<dbReference type="PRINTS" id="PR00505">
    <property type="entry name" value="D12N6MTFRASE"/>
</dbReference>
<dbReference type="GO" id="GO:0006298">
    <property type="term" value="P:mismatch repair"/>
    <property type="evidence" value="ECO:0007669"/>
    <property type="project" value="TreeGrafter"/>
</dbReference>
<dbReference type="GO" id="GO:0032259">
    <property type="term" value="P:methylation"/>
    <property type="evidence" value="ECO:0007669"/>
    <property type="project" value="UniProtKB-KW"/>
</dbReference>
<reference evidence="5" key="2">
    <citation type="submission" date="2021-04" db="EMBL/GenBank/DDBJ databases">
        <authorList>
            <person name="Gilroy R."/>
        </authorList>
    </citation>
    <scope>NUCLEOTIDE SEQUENCE</scope>
    <source>
        <strain evidence="5">5933</strain>
    </source>
</reference>
<feature type="binding site" evidence="4">
    <location>
        <position position="173"/>
    </location>
    <ligand>
        <name>S-adenosyl-L-methionine</name>
        <dbReference type="ChEBI" id="CHEBI:59789"/>
    </ligand>
</feature>
<evidence type="ECO:0000256" key="4">
    <source>
        <dbReference type="PIRSR" id="PIRSR000398-1"/>
    </source>
</evidence>
<keyword evidence="2" id="KW-0808">Transferase</keyword>
<evidence type="ECO:0000256" key="3">
    <source>
        <dbReference type="ARBA" id="ARBA00022691"/>
    </source>
</evidence>
<evidence type="ECO:0000313" key="5">
    <source>
        <dbReference type="EMBL" id="HJC72821.1"/>
    </source>
</evidence>
<dbReference type="GO" id="GO:0043565">
    <property type="term" value="F:sequence-specific DNA binding"/>
    <property type="evidence" value="ECO:0007669"/>
    <property type="project" value="TreeGrafter"/>
</dbReference>
<feature type="binding site" evidence="4">
    <location>
        <position position="7"/>
    </location>
    <ligand>
        <name>S-adenosyl-L-methionine</name>
        <dbReference type="ChEBI" id="CHEBI:59789"/>
    </ligand>
</feature>
<dbReference type="GO" id="GO:0009007">
    <property type="term" value="F:site-specific DNA-methyltransferase (adenine-specific) activity"/>
    <property type="evidence" value="ECO:0007669"/>
    <property type="project" value="UniProtKB-EC"/>
</dbReference>
<evidence type="ECO:0000313" key="6">
    <source>
        <dbReference type="Proteomes" id="UP000823918"/>
    </source>
</evidence>
<proteinExistence type="predicted"/>
<dbReference type="Proteomes" id="UP000823918">
    <property type="component" value="Unassembled WGS sequence"/>
</dbReference>
<accession>A0A9D2TKV2</accession>
<feature type="binding site" evidence="4">
    <location>
        <position position="56"/>
    </location>
    <ligand>
        <name>S-adenosyl-L-methionine</name>
        <dbReference type="ChEBI" id="CHEBI:59789"/>
    </ligand>
</feature>
<dbReference type="Gene3D" id="3.40.50.150">
    <property type="entry name" value="Vaccinia Virus protein VP39"/>
    <property type="match status" value="2"/>
</dbReference>
<dbReference type="GO" id="GO:1904047">
    <property type="term" value="F:S-adenosyl-L-methionine binding"/>
    <property type="evidence" value="ECO:0007669"/>
    <property type="project" value="TreeGrafter"/>
</dbReference>
<dbReference type="PIRSF" id="PIRSF000398">
    <property type="entry name" value="M_m6A_EcoRV"/>
    <property type="match status" value="1"/>
</dbReference>
<organism evidence="5 6">
    <name type="scientific">Candidatus Ruthenibacterium merdavium</name>
    <dbReference type="NCBI Taxonomy" id="2838752"/>
    <lineage>
        <taxon>Bacteria</taxon>
        <taxon>Bacillati</taxon>
        <taxon>Bacillota</taxon>
        <taxon>Clostridia</taxon>
        <taxon>Eubacteriales</taxon>
        <taxon>Oscillospiraceae</taxon>
        <taxon>Ruthenibacterium</taxon>
    </lineage>
</organism>
<dbReference type="SUPFAM" id="SSF53335">
    <property type="entry name" value="S-adenosyl-L-methionine-dependent methyltransferases"/>
    <property type="match status" value="1"/>
</dbReference>
<evidence type="ECO:0000256" key="2">
    <source>
        <dbReference type="ARBA" id="ARBA00022679"/>
    </source>
</evidence>
<dbReference type="AlphaFoldDB" id="A0A9D2TKV2"/>
<protein>
    <submittedName>
        <fullName evidence="5">DNA adenine methylase</fullName>
    </submittedName>
</protein>
<dbReference type="PANTHER" id="PTHR30481:SF4">
    <property type="entry name" value="SITE-SPECIFIC DNA-METHYLTRANSFERASE (ADENINE-SPECIFIC)"/>
    <property type="match status" value="1"/>
</dbReference>
<comment type="caution">
    <text evidence="5">The sequence shown here is derived from an EMBL/GenBank/DDBJ whole genome shotgun (WGS) entry which is preliminary data.</text>
</comment>